<dbReference type="EMBL" id="DWYY01000115">
    <property type="protein sequence ID" value="HJA93539.1"/>
    <property type="molecule type" value="Genomic_DNA"/>
</dbReference>
<dbReference type="InterPro" id="IPR008254">
    <property type="entry name" value="Flavodoxin/NO_synth"/>
</dbReference>
<evidence type="ECO:0000256" key="2">
    <source>
        <dbReference type="SAM" id="SignalP"/>
    </source>
</evidence>
<protein>
    <recommendedName>
        <fullName evidence="7">Flavodoxin</fullName>
    </recommendedName>
</protein>
<feature type="signal peptide" evidence="2">
    <location>
        <begin position="1"/>
        <end position="27"/>
    </location>
</feature>
<evidence type="ECO:0000259" key="4">
    <source>
        <dbReference type="Pfam" id="PF18050"/>
    </source>
</evidence>
<evidence type="ECO:0000313" key="6">
    <source>
        <dbReference type="Proteomes" id="UP000886858"/>
    </source>
</evidence>
<feature type="region of interest" description="Disordered" evidence="1">
    <location>
        <begin position="33"/>
        <end position="77"/>
    </location>
</feature>
<dbReference type="SUPFAM" id="SSF52218">
    <property type="entry name" value="Flavoproteins"/>
    <property type="match status" value="1"/>
</dbReference>
<organism evidence="5 6">
    <name type="scientific">Candidatus Eisenbergiella merdipullorum</name>
    <dbReference type="NCBI Taxonomy" id="2838553"/>
    <lineage>
        <taxon>Bacteria</taxon>
        <taxon>Bacillati</taxon>
        <taxon>Bacillota</taxon>
        <taxon>Clostridia</taxon>
        <taxon>Lachnospirales</taxon>
        <taxon>Lachnospiraceae</taxon>
        <taxon>Eisenbergiella</taxon>
    </lineage>
</organism>
<reference evidence="5" key="1">
    <citation type="journal article" date="2021" name="PeerJ">
        <title>Extensive microbial diversity within the chicken gut microbiome revealed by metagenomics and culture.</title>
        <authorList>
            <person name="Gilroy R."/>
            <person name="Ravi A."/>
            <person name="Getino M."/>
            <person name="Pursley I."/>
            <person name="Horton D.L."/>
            <person name="Alikhan N.F."/>
            <person name="Baker D."/>
            <person name="Gharbi K."/>
            <person name="Hall N."/>
            <person name="Watson M."/>
            <person name="Adriaenssens E.M."/>
            <person name="Foster-Nyarko E."/>
            <person name="Jarju S."/>
            <person name="Secka A."/>
            <person name="Antonio M."/>
            <person name="Oren A."/>
            <person name="Chaudhuri R.R."/>
            <person name="La Ragione R."/>
            <person name="Hildebrand F."/>
            <person name="Pallen M.J."/>
        </authorList>
    </citation>
    <scope>NUCLEOTIDE SEQUENCE</scope>
    <source>
        <strain evidence="5">CHK179-7159</strain>
    </source>
</reference>
<dbReference type="SUPFAM" id="SSF50891">
    <property type="entry name" value="Cyclophilin-like"/>
    <property type="match status" value="1"/>
</dbReference>
<dbReference type="Gene3D" id="3.40.50.360">
    <property type="match status" value="1"/>
</dbReference>
<dbReference type="Pfam" id="PF18050">
    <property type="entry name" value="Cyclophil_like2"/>
    <property type="match status" value="1"/>
</dbReference>
<gene>
    <name evidence="5" type="ORF">H9717_10575</name>
</gene>
<evidence type="ECO:0000313" key="5">
    <source>
        <dbReference type="EMBL" id="HJA93539.1"/>
    </source>
</evidence>
<dbReference type="PROSITE" id="PS51257">
    <property type="entry name" value="PROKAR_LIPOPROTEIN"/>
    <property type="match status" value="1"/>
</dbReference>
<dbReference type="PANTHER" id="PTHR39201:SF1">
    <property type="entry name" value="FLAVODOXIN-LIKE DOMAIN-CONTAINING PROTEIN"/>
    <property type="match status" value="1"/>
</dbReference>
<dbReference type="Pfam" id="PF12682">
    <property type="entry name" value="Flavodoxin_4"/>
    <property type="match status" value="1"/>
</dbReference>
<dbReference type="InterPro" id="IPR029039">
    <property type="entry name" value="Flavoprotein-like_sf"/>
</dbReference>
<feature type="domain" description="Flavodoxin-like" evidence="3">
    <location>
        <begin position="118"/>
        <end position="258"/>
    </location>
</feature>
<dbReference type="InterPro" id="IPR029000">
    <property type="entry name" value="Cyclophilin-like_dom_sf"/>
</dbReference>
<name>A0A9D2L0M0_9FIRM</name>
<dbReference type="AlphaFoldDB" id="A0A9D2L0M0"/>
<keyword evidence="2" id="KW-0732">Signal</keyword>
<dbReference type="Proteomes" id="UP000886858">
    <property type="component" value="Unassembled WGS sequence"/>
</dbReference>
<dbReference type="GO" id="GO:0010181">
    <property type="term" value="F:FMN binding"/>
    <property type="evidence" value="ECO:0007669"/>
    <property type="project" value="InterPro"/>
</dbReference>
<accession>A0A9D2L0M0</accession>
<dbReference type="Gene3D" id="2.40.100.20">
    <property type="match status" value="1"/>
</dbReference>
<dbReference type="InterPro" id="IPR041183">
    <property type="entry name" value="Cyclophilin-like"/>
</dbReference>
<evidence type="ECO:0000259" key="3">
    <source>
        <dbReference type="Pfam" id="PF12682"/>
    </source>
</evidence>
<comment type="caution">
    <text evidence="5">The sequence shown here is derived from an EMBL/GenBank/DDBJ whole genome shotgun (WGS) entry which is preliminary data.</text>
</comment>
<proteinExistence type="predicted"/>
<sequence length="388" mass="41688">MRMKRSFSLFMALLLAVLIAACQNAGAAEDASGQETSTAVAEQAGAAGTGSADMESTDTEPTSAAESEEAVSIEGKQTGAAEGNGKLLVAYFSWADNAALAEDVDAVASPSVIPPGNVQQLAGWVQEETGGDLFSIRVTEPYPSGWDECLSRANEERGSGARPELVENVEDMEQYDTVFLGYPNWWYGVPMALLSFLEQNDLTGKQVYLFCSHGTGGLANSVELITEAAPDAVISDDIFDCYEEEAASSREEIQSWVRELGFGRSDDREMNAQTRRISVQFGENMVIYELNDGTAADSLYEQLPLTVEAEDYSTNEKIFYPPQALDTSDSPLAQAGAGTLAYYEPWGDVVFFYGSYNGNSSLFELGQAVSGGELVGEMTGTITMEAVE</sequence>
<feature type="chain" id="PRO_5039038160" description="Flavodoxin" evidence="2">
    <location>
        <begin position="28"/>
        <end position="388"/>
    </location>
</feature>
<evidence type="ECO:0008006" key="7">
    <source>
        <dbReference type="Google" id="ProtNLM"/>
    </source>
</evidence>
<evidence type="ECO:0000256" key="1">
    <source>
        <dbReference type="SAM" id="MobiDB-lite"/>
    </source>
</evidence>
<reference evidence="5" key="2">
    <citation type="submission" date="2021-04" db="EMBL/GenBank/DDBJ databases">
        <authorList>
            <person name="Gilroy R."/>
        </authorList>
    </citation>
    <scope>NUCLEOTIDE SEQUENCE</scope>
    <source>
        <strain evidence="5">CHK179-7159</strain>
    </source>
</reference>
<feature type="domain" description="Cyclophilin-like" evidence="4">
    <location>
        <begin position="280"/>
        <end position="383"/>
    </location>
</feature>
<dbReference type="GO" id="GO:0016651">
    <property type="term" value="F:oxidoreductase activity, acting on NAD(P)H"/>
    <property type="evidence" value="ECO:0007669"/>
    <property type="project" value="UniProtKB-ARBA"/>
</dbReference>
<dbReference type="PANTHER" id="PTHR39201">
    <property type="entry name" value="EXPORTED PROTEIN-RELATED"/>
    <property type="match status" value="1"/>
</dbReference>